<proteinExistence type="predicted"/>
<accession>A0ABW1UKE9</accession>
<evidence type="ECO:0000313" key="1">
    <source>
        <dbReference type="EMBL" id="MFC6295694.1"/>
    </source>
</evidence>
<dbReference type="Proteomes" id="UP001596227">
    <property type="component" value="Unassembled WGS sequence"/>
</dbReference>
<gene>
    <name evidence="1" type="ORF">ACFQH1_10825</name>
</gene>
<evidence type="ECO:0000313" key="2">
    <source>
        <dbReference type="Proteomes" id="UP001596227"/>
    </source>
</evidence>
<dbReference type="EMBL" id="JBHSSB010000030">
    <property type="protein sequence ID" value="MFC6295694.1"/>
    <property type="molecule type" value="Genomic_DNA"/>
</dbReference>
<sequence length="95" mass="11154">MTPKSSNVRLEFDAEVLRNEVFDVVDFASFQRFWHRFEHFSKDRMVVGHLKVLESHGLIPSEFKDVSGRLGYSAGEAQYQIDYDQIVREWVVTTQ</sequence>
<reference evidence="2" key="1">
    <citation type="journal article" date="2019" name="Int. J. Syst. Evol. Microbiol.">
        <title>The Global Catalogue of Microorganisms (GCM) 10K type strain sequencing project: providing services to taxonomists for standard genome sequencing and annotation.</title>
        <authorList>
            <consortium name="The Broad Institute Genomics Platform"/>
            <consortium name="The Broad Institute Genome Sequencing Center for Infectious Disease"/>
            <person name="Wu L."/>
            <person name="Ma J."/>
        </authorList>
    </citation>
    <scope>NUCLEOTIDE SEQUENCE [LARGE SCALE GENOMIC DNA]</scope>
    <source>
        <strain evidence="2">CCM 8934</strain>
    </source>
</reference>
<protein>
    <submittedName>
        <fullName evidence="1">Uncharacterized protein</fullName>
    </submittedName>
</protein>
<dbReference type="RefSeq" id="WP_137607957.1">
    <property type="nucleotide sequence ID" value="NZ_BJDH01000010.1"/>
</dbReference>
<organism evidence="1 2">
    <name type="scientific">Lactiplantibacillus daoliensis</name>
    <dbReference type="NCBI Taxonomy" id="2559916"/>
    <lineage>
        <taxon>Bacteria</taxon>
        <taxon>Bacillati</taxon>
        <taxon>Bacillota</taxon>
        <taxon>Bacilli</taxon>
        <taxon>Lactobacillales</taxon>
        <taxon>Lactobacillaceae</taxon>
        <taxon>Lactiplantibacillus</taxon>
    </lineage>
</organism>
<name>A0ABW1UKE9_9LACO</name>
<keyword evidence="2" id="KW-1185">Reference proteome</keyword>
<comment type="caution">
    <text evidence="1">The sequence shown here is derived from an EMBL/GenBank/DDBJ whole genome shotgun (WGS) entry which is preliminary data.</text>
</comment>